<evidence type="ECO:0000259" key="17">
    <source>
        <dbReference type="Pfam" id="PF08264"/>
    </source>
</evidence>
<keyword evidence="7 15" id="KW-0479">Metal-binding</keyword>
<protein>
    <recommendedName>
        <fullName evidence="15">Isoleucine--tRNA ligase</fullName>
        <ecNumber evidence="15">6.1.1.5</ecNumber>
    </recommendedName>
    <alternativeName>
        <fullName evidence="15">Isoleucyl-tRNA synthetase</fullName>
        <shortName evidence="15">IleRS</shortName>
    </alternativeName>
</protein>
<dbReference type="InterPro" id="IPR009008">
    <property type="entry name" value="Val/Leu/Ile-tRNA-synth_edit"/>
</dbReference>
<keyword evidence="9 15" id="KW-0862">Zinc</keyword>
<evidence type="ECO:0000256" key="9">
    <source>
        <dbReference type="ARBA" id="ARBA00022833"/>
    </source>
</evidence>
<dbReference type="Pfam" id="PF19302">
    <property type="entry name" value="DUF5915"/>
    <property type="match status" value="1"/>
</dbReference>
<dbReference type="InterPro" id="IPR009080">
    <property type="entry name" value="tRNAsynth_Ia_anticodon-bd"/>
</dbReference>
<dbReference type="Gene3D" id="3.40.50.620">
    <property type="entry name" value="HUPs"/>
    <property type="match status" value="2"/>
</dbReference>
<dbReference type="PRINTS" id="PR00984">
    <property type="entry name" value="TRNASYNTHILE"/>
</dbReference>
<dbReference type="Gene3D" id="1.10.730.10">
    <property type="entry name" value="Isoleucyl-tRNA Synthetase, Domain 1"/>
    <property type="match status" value="1"/>
</dbReference>
<sequence>MDLKALSNDRVADREHKISEYWNSIDLLKLTNEKRDKDNRYVFFEGPPTANGKPGIHHVSGRTLKDSVCRYKVMQGYYVNRKAGWDTHGLPVEIEAEKQLGLHNKQDIEKYGVEEFNEKCKESVFKYESLWRKMTEKMAYLIDLDHPYITLDNDYIESTWHILDKMFKDGLIYEGHKIMPYCPRCGTGLASHEVAQGYEMIKTESAYVKFKKKGTDNEYYLAWTTTPWTLPSNVSLTVNKDFDYIKIKHKETGEILYLAKSLLKQALEKDAENYEIIAEMKGSDLVGEEYEQLLPYLPCDKKAFYITEADYVTMEDGTGIVHTAPAFGEDDYNTSRRYDLPVLNPVDEEGKYTDTPWKGMWVMDADPLIIEELKKENKLYRKQKIEHNYPHCWRCHTPLLYYAKPSWYIEVTKFKDKIVENNKTVNWYPDYVGEKRFGNWLDNLKDWALSRSRYWGTPLPIWKCDECGHMESVGSRKELKERAIEDIDENIELHRPYVDDVHLECPHCHGKMTREKDVIDVWFDSGAMPFSQWHYPFEHTEDFDHKFPADFICEGIDQTRGWFYSLLAISTYMTGKSPYKNVLVNNLVLDKYGKKMSKSRGNTIDPFELFEEYGADAVRWYLLYVSPAWTTKKVDVDGLKDISSKFFNTLRNVYNFFYMYLQTDGIDPKTLDVPYEKRSDIDKWILAKYNKLLERIEEEMDKFELTNVVRMIQDFVVEDISNWYIRRSRRRFWATELDDDKKAVLQTTYEILLGVSKIIAPFAPYTAEEFYQRLGDLESVHIDYYPKANKDLIDEKLIFKMDLVRTLVKLGRSSRENAKIKVRIPLNEIVIDGKYKEDLKDLTDLIKEELNVKNVYYEDDLKKYMNFSLKPNFKVAGSILGAKIKDFTKYLLNVNSMDFVDKLDHADQHVELNGEDTEIKKDYVDVRIESKEGFNVEMENGVFIILDTKLNKELLDEGYLREFISKVQQLRKQNDFDVLDKIKISVESSDDLKEIFDKFKDFILKETVADSIEYKKLGIEDTDLNDKTIKIFVERI</sequence>
<feature type="short sequence motif" description="'KMSKS' region" evidence="15">
    <location>
        <begin position="595"/>
        <end position="599"/>
    </location>
</feature>
<dbReference type="Proteomes" id="UP000831151">
    <property type="component" value="Chromosome"/>
</dbReference>
<comment type="catalytic activity">
    <reaction evidence="14 15">
        <text>tRNA(Ile) + L-isoleucine + ATP = L-isoleucyl-tRNA(Ile) + AMP + diphosphate</text>
        <dbReference type="Rhea" id="RHEA:11060"/>
        <dbReference type="Rhea" id="RHEA-COMP:9666"/>
        <dbReference type="Rhea" id="RHEA-COMP:9695"/>
        <dbReference type="ChEBI" id="CHEBI:30616"/>
        <dbReference type="ChEBI" id="CHEBI:33019"/>
        <dbReference type="ChEBI" id="CHEBI:58045"/>
        <dbReference type="ChEBI" id="CHEBI:78442"/>
        <dbReference type="ChEBI" id="CHEBI:78528"/>
        <dbReference type="ChEBI" id="CHEBI:456215"/>
        <dbReference type="EC" id="6.1.1.5"/>
    </reaction>
</comment>
<keyword evidence="5 15" id="KW-0963">Cytoplasm</keyword>
<keyword evidence="11 15" id="KW-0648">Protein biosynthesis</keyword>
<dbReference type="InterPro" id="IPR033709">
    <property type="entry name" value="Anticodon_Ile_ABEc"/>
</dbReference>
<evidence type="ECO:0000256" key="6">
    <source>
        <dbReference type="ARBA" id="ARBA00022598"/>
    </source>
</evidence>
<evidence type="ECO:0000256" key="12">
    <source>
        <dbReference type="ARBA" id="ARBA00023146"/>
    </source>
</evidence>
<keyword evidence="10 15" id="KW-0067">ATP-binding</keyword>
<dbReference type="SUPFAM" id="SSF52374">
    <property type="entry name" value="Nucleotidylyl transferase"/>
    <property type="match status" value="1"/>
</dbReference>
<comment type="similarity">
    <text evidence="3 15">Belongs to the class-I aminoacyl-tRNA synthetase family. IleS type 2 subfamily.</text>
</comment>
<dbReference type="AlphaFoldDB" id="A0A9E7IWH2"/>
<dbReference type="FunFam" id="3.40.50.620:FF:000063">
    <property type="entry name" value="Isoleucine--tRNA ligase"/>
    <property type="match status" value="1"/>
</dbReference>
<name>A0A9E7IWH2_9FIRM</name>
<evidence type="ECO:0000313" key="18">
    <source>
        <dbReference type="EMBL" id="UQK59784.1"/>
    </source>
</evidence>
<keyword evidence="6 15" id="KW-0436">Ligase</keyword>
<evidence type="ECO:0000256" key="2">
    <source>
        <dbReference type="ARBA" id="ARBA00004496"/>
    </source>
</evidence>
<feature type="domain" description="Aminoacyl-tRNA synthetase class Ia" evidence="16">
    <location>
        <begin position="18"/>
        <end position="627"/>
    </location>
</feature>
<dbReference type="GO" id="GO:0000049">
    <property type="term" value="F:tRNA binding"/>
    <property type="evidence" value="ECO:0007669"/>
    <property type="project" value="InterPro"/>
</dbReference>
<dbReference type="PANTHER" id="PTHR42780">
    <property type="entry name" value="SOLEUCYL-TRNA SYNTHETASE"/>
    <property type="match status" value="1"/>
</dbReference>
<dbReference type="GO" id="GO:0005737">
    <property type="term" value="C:cytoplasm"/>
    <property type="evidence" value="ECO:0007669"/>
    <property type="project" value="UniProtKB-SubCell"/>
</dbReference>
<evidence type="ECO:0000313" key="19">
    <source>
        <dbReference type="Proteomes" id="UP000831151"/>
    </source>
</evidence>
<evidence type="ECO:0000256" key="5">
    <source>
        <dbReference type="ARBA" id="ARBA00022490"/>
    </source>
</evidence>
<comment type="domain">
    <text evidence="15">IleRS has two distinct active sites: one for aminoacylation and one for editing. The misactivated valine is translocated from the active site to the editing site, which sterically excludes the correctly activated isoleucine. The single editing site contains two valyl binding pockets, one specific for each substrate (Val-AMP or Val-tRNA(Ile)).</text>
</comment>
<dbReference type="HAMAP" id="MF_02003">
    <property type="entry name" value="Ile_tRNA_synth_type2"/>
    <property type="match status" value="1"/>
</dbReference>
<dbReference type="InterPro" id="IPR023586">
    <property type="entry name" value="Ile-tRNA-ligase_type2"/>
</dbReference>
<keyword evidence="8 15" id="KW-0547">Nucleotide-binding</keyword>
<evidence type="ECO:0000256" key="3">
    <source>
        <dbReference type="ARBA" id="ARBA00007078"/>
    </source>
</evidence>
<evidence type="ECO:0000256" key="7">
    <source>
        <dbReference type="ARBA" id="ARBA00022723"/>
    </source>
</evidence>
<dbReference type="Pfam" id="PF08264">
    <property type="entry name" value="Anticodon_1"/>
    <property type="match status" value="1"/>
</dbReference>
<evidence type="ECO:0000256" key="10">
    <source>
        <dbReference type="ARBA" id="ARBA00022840"/>
    </source>
</evidence>
<gene>
    <name evidence="15 18" type="primary">ileS</name>
    <name evidence="18" type="ORF">M1R53_03830</name>
</gene>
<proteinExistence type="inferred from homology"/>
<evidence type="ECO:0000256" key="4">
    <source>
        <dbReference type="ARBA" id="ARBA00011245"/>
    </source>
</evidence>
<keyword evidence="19" id="KW-1185">Reference proteome</keyword>
<dbReference type="PANTHER" id="PTHR42780:SF1">
    <property type="entry name" value="ISOLEUCINE--TRNA LIGASE, CYTOPLASMIC"/>
    <property type="match status" value="1"/>
</dbReference>
<dbReference type="NCBIfam" id="TIGR00392">
    <property type="entry name" value="ileS"/>
    <property type="match status" value="1"/>
</dbReference>
<comment type="cofactor">
    <cofactor evidence="1 15">
        <name>Zn(2+)</name>
        <dbReference type="ChEBI" id="CHEBI:29105"/>
    </cofactor>
</comment>
<evidence type="ECO:0000256" key="13">
    <source>
        <dbReference type="ARBA" id="ARBA00025217"/>
    </source>
</evidence>
<dbReference type="EC" id="6.1.1.5" evidence="15"/>
<dbReference type="GO" id="GO:0004822">
    <property type="term" value="F:isoleucine-tRNA ligase activity"/>
    <property type="evidence" value="ECO:0007669"/>
    <property type="project" value="UniProtKB-UniRule"/>
</dbReference>
<dbReference type="KEGG" id="fms:M1R53_03830"/>
<dbReference type="Pfam" id="PF00133">
    <property type="entry name" value="tRNA-synt_1"/>
    <property type="match status" value="1"/>
</dbReference>
<dbReference type="EMBL" id="CP096649">
    <property type="protein sequence ID" value="UQK59784.1"/>
    <property type="molecule type" value="Genomic_DNA"/>
</dbReference>
<feature type="domain" description="Methionyl/Valyl/Leucyl/Isoleucyl-tRNA synthetase anticodon-binding" evidence="17">
    <location>
        <begin position="682"/>
        <end position="827"/>
    </location>
</feature>
<keyword evidence="12 15" id="KW-0030">Aminoacyl-tRNA synthetase</keyword>
<dbReference type="SUPFAM" id="SSF50677">
    <property type="entry name" value="ValRS/IleRS/LeuRS editing domain"/>
    <property type="match status" value="1"/>
</dbReference>
<comment type="function">
    <text evidence="13 15">Catalyzes the attachment of isoleucine to tRNA(Ile). As IleRS can inadvertently accommodate and process structurally similar amino acids such as valine, to avoid such errors it has two additional distinct tRNA(Ile)-dependent editing activities. One activity is designated as 'pretransfer' editing and involves the hydrolysis of activated Val-AMP. The other activity is designated 'posttransfer' editing and involves deacylation of mischarged Val-tRNA(Ile).</text>
</comment>
<dbReference type="RefSeq" id="WP_249243135.1">
    <property type="nucleotide sequence ID" value="NZ_CP096649.1"/>
</dbReference>
<dbReference type="InterPro" id="IPR014729">
    <property type="entry name" value="Rossmann-like_a/b/a_fold"/>
</dbReference>
<dbReference type="GO" id="GO:0008270">
    <property type="term" value="F:zinc ion binding"/>
    <property type="evidence" value="ECO:0007669"/>
    <property type="project" value="UniProtKB-UniRule"/>
</dbReference>
<evidence type="ECO:0000256" key="15">
    <source>
        <dbReference type="HAMAP-Rule" id="MF_02003"/>
    </source>
</evidence>
<dbReference type="InterPro" id="IPR002301">
    <property type="entry name" value="Ile-tRNA-ligase"/>
</dbReference>
<evidence type="ECO:0000256" key="1">
    <source>
        <dbReference type="ARBA" id="ARBA00001947"/>
    </source>
</evidence>
<reference evidence="18" key="1">
    <citation type="submission" date="2022-04" db="EMBL/GenBank/DDBJ databases">
        <title>Complete genome sequences of Ezakiella coagulans and Fenollaria massiliensis.</title>
        <authorList>
            <person name="France M.T."/>
            <person name="Clifford J."/>
            <person name="Narina S."/>
            <person name="Rutt L."/>
            <person name="Ravel J."/>
        </authorList>
    </citation>
    <scope>NUCLEOTIDE SEQUENCE</scope>
    <source>
        <strain evidence="18">C0061C2</strain>
    </source>
</reference>
<accession>A0A9E7IWH2</accession>
<evidence type="ECO:0000259" key="16">
    <source>
        <dbReference type="Pfam" id="PF00133"/>
    </source>
</evidence>
<dbReference type="GO" id="GO:0002161">
    <property type="term" value="F:aminoacyl-tRNA deacylase activity"/>
    <property type="evidence" value="ECO:0007669"/>
    <property type="project" value="InterPro"/>
</dbReference>
<feature type="short sequence motif" description="'HIGH' region" evidence="15">
    <location>
        <begin position="48"/>
        <end position="58"/>
    </location>
</feature>
<dbReference type="InterPro" id="IPR013155">
    <property type="entry name" value="M/V/L/I-tRNA-synth_anticd-bd"/>
</dbReference>
<comment type="subunit">
    <text evidence="4 15">Monomer.</text>
</comment>
<feature type="binding site" evidence="15">
    <location>
        <position position="598"/>
    </location>
    <ligand>
        <name>ATP</name>
        <dbReference type="ChEBI" id="CHEBI:30616"/>
    </ligand>
</feature>
<evidence type="ECO:0000256" key="11">
    <source>
        <dbReference type="ARBA" id="ARBA00022917"/>
    </source>
</evidence>
<organism evidence="18 19">
    <name type="scientific">Fenollaria massiliensis</name>
    <dbReference type="NCBI Taxonomy" id="938288"/>
    <lineage>
        <taxon>Bacteria</taxon>
        <taxon>Bacillati</taxon>
        <taxon>Bacillota</taxon>
        <taxon>Clostridia</taxon>
        <taxon>Eubacteriales</taxon>
        <taxon>Fenollaria</taxon>
    </lineage>
</organism>
<dbReference type="GO" id="GO:0005524">
    <property type="term" value="F:ATP binding"/>
    <property type="evidence" value="ECO:0007669"/>
    <property type="project" value="UniProtKB-UniRule"/>
</dbReference>
<evidence type="ECO:0000256" key="8">
    <source>
        <dbReference type="ARBA" id="ARBA00022741"/>
    </source>
</evidence>
<comment type="subcellular location">
    <subcellularLocation>
        <location evidence="2 15">Cytoplasm</location>
    </subcellularLocation>
</comment>
<dbReference type="CDD" id="cd07961">
    <property type="entry name" value="Anticodon_Ia_Ile_ABEc"/>
    <property type="match status" value="1"/>
</dbReference>
<dbReference type="GO" id="GO:0006428">
    <property type="term" value="P:isoleucyl-tRNA aminoacylation"/>
    <property type="evidence" value="ECO:0007669"/>
    <property type="project" value="UniProtKB-UniRule"/>
</dbReference>
<dbReference type="FunFam" id="3.40.50.620:FF:000075">
    <property type="entry name" value="Isoleucine--tRNA ligase"/>
    <property type="match status" value="1"/>
</dbReference>
<dbReference type="SUPFAM" id="SSF47323">
    <property type="entry name" value="Anticodon-binding domain of a subclass of class I aminoacyl-tRNA synthetases"/>
    <property type="match status" value="1"/>
</dbReference>
<dbReference type="InterPro" id="IPR002300">
    <property type="entry name" value="aa-tRNA-synth_Ia"/>
</dbReference>
<dbReference type="CDD" id="cd00818">
    <property type="entry name" value="IleRS_core"/>
    <property type="match status" value="1"/>
</dbReference>
<evidence type="ECO:0000256" key="14">
    <source>
        <dbReference type="ARBA" id="ARBA00048359"/>
    </source>
</evidence>